<dbReference type="Pfam" id="PF13041">
    <property type="entry name" value="PPR_2"/>
    <property type="match status" value="2"/>
</dbReference>
<accession>A0A9E7J9Q7</accession>
<keyword evidence="5" id="KW-1185">Reference proteome</keyword>
<feature type="repeat" description="PPR" evidence="2">
    <location>
        <begin position="301"/>
        <end position="335"/>
    </location>
</feature>
<sequence length="683" mass="76365">MVSICSPLSPNLVANSISVEAPRSRGRLLTSREYGVLLQSCIDSKSLARGKMLHSRIRKAGFERNRDLLPRLVKLYSVCGRIDDARKLFDRMSKRNSDVFLWTSMICALAKNGSMLRCFELFVQMLERGVRPDSYTFSGLLKASAEFGFLELTLQLHSMVVRCGCVGCLSVANSLIHAYGSFGVVHEARKLFDRMVVRDVASWSAMIQACSSMGSYADSMALFSRMQLGDSLKPNEITVVALLPACGFFSSLRHGQAVHAYVIRNGYESNLIVGSALVTMYSRCGDPDVAYTIFANFYQKNLVLWTSMIEGFALNGKHDIALNLFKKMQDQGFHPNYVTLVVILSACSHAGFVDEGLQIFETMQEKFGVKAGVEHYACVVDMLARGGRLDDAEKVIESMGMRSSGSMLGSLLGACQVHRNVEIGERTAYRLFELEPRNAANYVILSNVYAAVGQWHNVGRVRQMMIAKGLLKDSGCSWIELKGTIYVFGAHDRSHCESDKIYKVLEELSEEIVRAGYIPATEHVLLDVEENEKKKLLCSHSERLAIAFGLLKVPPEMPIRIAKNLRVCGDCHEAIKLISRVTSRKLIVRDTNRFHHFYRGSCCCGDYCCKQLGACVRDDDKFELFSVHRTVGCCLDCPLFKSALNSWRWNGSFKDQTWFRSENGEKPPCNIRFGSESKDSAST</sequence>
<dbReference type="GO" id="GO:0008270">
    <property type="term" value="F:zinc ion binding"/>
    <property type="evidence" value="ECO:0007669"/>
    <property type="project" value="InterPro"/>
</dbReference>
<dbReference type="NCBIfam" id="TIGR00756">
    <property type="entry name" value="PPR"/>
    <property type="match status" value="3"/>
</dbReference>
<gene>
    <name evidence="4" type="ORF">MUK42_08347</name>
</gene>
<dbReference type="InterPro" id="IPR032867">
    <property type="entry name" value="DYW_dom"/>
</dbReference>
<dbReference type="GO" id="GO:0009451">
    <property type="term" value="P:RNA modification"/>
    <property type="evidence" value="ECO:0007669"/>
    <property type="project" value="InterPro"/>
</dbReference>
<dbReference type="Proteomes" id="UP001055439">
    <property type="component" value="Chromosome 1"/>
</dbReference>
<evidence type="ECO:0000256" key="1">
    <source>
        <dbReference type="ARBA" id="ARBA00022737"/>
    </source>
</evidence>
<dbReference type="FunFam" id="1.25.40.10:FF:000031">
    <property type="entry name" value="Pentatricopeptide repeat-containing protein mitochondrial"/>
    <property type="match status" value="1"/>
</dbReference>
<dbReference type="InterPro" id="IPR046960">
    <property type="entry name" value="PPR_At4g14850-like_plant"/>
</dbReference>
<dbReference type="Pfam" id="PF20431">
    <property type="entry name" value="E_motif"/>
    <property type="match status" value="1"/>
</dbReference>
<dbReference type="PROSITE" id="PS51375">
    <property type="entry name" value="PPR"/>
    <property type="match status" value="3"/>
</dbReference>
<protein>
    <submittedName>
        <fullName evidence="4">Pentatricopeptide repeat-containing protein</fullName>
    </submittedName>
</protein>
<dbReference type="InterPro" id="IPR046848">
    <property type="entry name" value="E_motif"/>
</dbReference>
<dbReference type="EMBL" id="CP097502">
    <property type="protein sequence ID" value="URD73185.1"/>
    <property type="molecule type" value="Genomic_DNA"/>
</dbReference>
<dbReference type="Gene3D" id="1.25.40.10">
    <property type="entry name" value="Tetratricopeptide repeat domain"/>
    <property type="match status" value="4"/>
</dbReference>
<dbReference type="AlphaFoldDB" id="A0A9E7J9Q7"/>
<evidence type="ECO:0000256" key="2">
    <source>
        <dbReference type="PROSITE-ProRule" id="PRU00708"/>
    </source>
</evidence>
<evidence type="ECO:0000313" key="4">
    <source>
        <dbReference type="EMBL" id="URD73185.1"/>
    </source>
</evidence>
<feature type="repeat" description="PPR" evidence="2">
    <location>
        <begin position="199"/>
        <end position="234"/>
    </location>
</feature>
<dbReference type="GO" id="GO:0003723">
    <property type="term" value="F:RNA binding"/>
    <property type="evidence" value="ECO:0007669"/>
    <property type="project" value="InterPro"/>
</dbReference>
<organism evidence="4 5">
    <name type="scientific">Musa troglodytarum</name>
    <name type="common">fe'i banana</name>
    <dbReference type="NCBI Taxonomy" id="320322"/>
    <lineage>
        <taxon>Eukaryota</taxon>
        <taxon>Viridiplantae</taxon>
        <taxon>Streptophyta</taxon>
        <taxon>Embryophyta</taxon>
        <taxon>Tracheophyta</taxon>
        <taxon>Spermatophyta</taxon>
        <taxon>Magnoliopsida</taxon>
        <taxon>Liliopsida</taxon>
        <taxon>Zingiberales</taxon>
        <taxon>Musaceae</taxon>
        <taxon>Musa</taxon>
    </lineage>
</organism>
<evidence type="ECO:0000313" key="5">
    <source>
        <dbReference type="Proteomes" id="UP001055439"/>
    </source>
</evidence>
<dbReference type="Pfam" id="PF14432">
    <property type="entry name" value="DYW_deaminase"/>
    <property type="match status" value="1"/>
</dbReference>
<name>A0A9E7J9Q7_9LILI</name>
<dbReference type="PANTHER" id="PTHR47926:SF452">
    <property type="entry name" value="PENTATRICOPEPTIDE REPEAT-CONTAINING PROTEIN"/>
    <property type="match status" value="1"/>
</dbReference>
<feature type="domain" description="DYW" evidence="3">
    <location>
        <begin position="516"/>
        <end position="607"/>
    </location>
</feature>
<dbReference type="FunFam" id="1.25.40.10:FF:000344">
    <property type="entry name" value="Pentatricopeptide repeat-containing protein"/>
    <property type="match status" value="1"/>
</dbReference>
<dbReference type="InterPro" id="IPR002885">
    <property type="entry name" value="PPR_rpt"/>
</dbReference>
<dbReference type="PANTHER" id="PTHR47926">
    <property type="entry name" value="PENTATRICOPEPTIDE REPEAT-CONTAINING PROTEIN"/>
    <property type="match status" value="1"/>
</dbReference>
<dbReference type="FunFam" id="1.25.40.10:FF:000366">
    <property type="entry name" value="Pentatricopeptide (PPR) repeat-containing protein"/>
    <property type="match status" value="1"/>
</dbReference>
<keyword evidence="1" id="KW-0677">Repeat</keyword>
<dbReference type="OrthoDB" id="416832at2759"/>
<feature type="repeat" description="PPR" evidence="2">
    <location>
        <begin position="98"/>
        <end position="132"/>
    </location>
</feature>
<reference evidence="4" key="1">
    <citation type="submission" date="2022-05" db="EMBL/GenBank/DDBJ databases">
        <title>The Musa troglodytarum L. genome provides insights into the mechanism of non-climacteric behaviour and enrichment of carotenoids.</title>
        <authorList>
            <person name="Wang J."/>
        </authorList>
    </citation>
    <scope>NUCLEOTIDE SEQUENCE</scope>
    <source>
        <tissue evidence="4">Leaf</tissue>
    </source>
</reference>
<evidence type="ECO:0000259" key="3">
    <source>
        <dbReference type="Pfam" id="PF14432"/>
    </source>
</evidence>
<proteinExistence type="predicted"/>
<dbReference type="Pfam" id="PF01535">
    <property type="entry name" value="PPR"/>
    <property type="match status" value="4"/>
</dbReference>
<dbReference type="InterPro" id="IPR011990">
    <property type="entry name" value="TPR-like_helical_dom_sf"/>
</dbReference>